<dbReference type="Proteomes" id="UP001195660">
    <property type="component" value="Unassembled WGS sequence"/>
</dbReference>
<dbReference type="EMBL" id="WOFE01000003">
    <property type="protein sequence ID" value="MBM5571656.1"/>
    <property type="molecule type" value="Genomic_DNA"/>
</dbReference>
<protein>
    <recommendedName>
        <fullName evidence="3">Transmembrane protein</fullName>
    </recommendedName>
</protein>
<proteinExistence type="predicted"/>
<organism evidence="1 2">
    <name type="scientific">Deefgea chitinilytica</name>
    <dbReference type="NCBI Taxonomy" id="570276"/>
    <lineage>
        <taxon>Bacteria</taxon>
        <taxon>Pseudomonadati</taxon>
        <taxon>Pseudomonadota</taxon>
        <taxon>Betaproteobacteria</taxon>
        <taxon>Neisseriales</taxon>
        <taxon>Chitinibacteraceae</taxon>
        <taxon>Deefgea</taxon>
    </lineage>
</organism>
<keyword evidence="2" id="KW-1185">Reference proteome</keyword>
<name>A0ABS2CE37_9NEIS</name>
<gene>
    <name evidence="1" type="ORF">GM173_08695</name>
</gene>
<dbReference type="RefSeq" id="WP_203570990.1">
    <property type="nucleotide sequence ID" value="NZ_WOFE01000003.1"/>
</dbReference>
<accession>A0ABS2CE37</accession>
<sequence>MSLKTRSRLTLLAILLLCVAPIVLAQWVWSRGEVQGGQSYGRLLAKPAIEHDTQWRLLAYDPAGCSTQVKALAQSVQQLQTAQGKERHRIRSVAACDLALPPQFALGIYLIDPHGNAVIFYTPAQLSQVDGRQKVIQEIGKILKNNRGLG</sequence>
<evidence type="ECO:0000313" key="1">
    <source>
        <dbReference type="EMBL" id="MBM5571656.1"/>
    </source>
</evidence>
<reference evidence="1 2" key="1">
    <citation type="submission" date="2019-11" db="EMBL/GenBank/DDBJ databases">
        <title>Novel Deefgea species.</title>
        <authorList>
            <person name="Han J.-H."/>
        </authorList>
    </citation>
    <scope>NUCLEOTIDE SEQUENCE [LARGE SCALE GENOMIC DNA]</scope>
    <source>
        <strain evidence="1 2">LMG 24817</strain>
    </source>
</reference>
<comment type="caution">
    <text evidence="1">The sequence shown here is derived from an EMBL/GenBank/DDBJ whole genome shotgun (WGS) entry which is preliminary data.</text>
</comment>
<evidence type="ECO:0000313" key="2">
    <source>
        <dbReference type="Proteomes" id="UP001195660"/>
    </source>
</evidence>
<evidence type="ECO:0008006" key="3">
    <source>
        <dbReference type="Google" id="ProtNLM"/>
    </source>
</evidence>